<dbReference type="Pfam" id="PF04390">
    <property type="entry name" value="LptE"/>
    <property type="match status" value="1"/>
</dbReference>
<proteinExistence type="predicted"/>
<keyword evidence="3" id="KW-1185">Reference proteome</keyword>
<feature type="region of interest" description="Disordered" evidence="1">
    <location>
        <begin position="151"/>
        <end position="189"/>
    </location>
</feature>
<organism evidence="2 3">
    <name type="scientific">Leptospirillum ferrooxidans (strain C2-3)</name>
    <dbReference type="NCBI Taxonomy" id="1162668"/>
    <lineage>
        <taxon>Bacteria</taxon>
        <taxon>Pseudomonadati</taxon>
        <taxon>Nitrospirota</taxon>
        <taxon>Nitrospiria</taxon>
        <taxon>Nitrospirales</taxon>
        <taxon>Nitrospiraceae</taxon>
        <taxon>Leptospirillum</taxon>
    </lineage>
</organism>
<reference evidence="2 3" key="1">
    <citation type="journal article" date="2012" name="J. Bacteriol.">
        <title>Complete Genome Sequence of Leptospirillum ferrooxidans Strain C2-3, Isolated from a Fresh Volcanic Ash Deposit on the Island of Miyake, Japan.</title>
        <authorList>
            <person name="Fujimura R."/>
            <person name="Sato Y."/>
            <person name="Nishizawa T."/>
            <person name="Oshima K."/>
            <person name="Kim S.-W."/>
            <person name="Hattori M."/>
            <person name="Kamijo T."/>
            <person name="Ohta H."/>
        </authorList>
    </citation>
    <scope>NUCLEOTIDE SEQUENCE [LARGE SCALE GENOMIC DNA]</scope>
    <source>
        <strain evidence="2 3">C2-3</strain>
    </source>
</reference>
<evidence type="ECO:0008006" key="4">
    <source>
        <dbReference type="Google" id="ProtNLM"/>
    </source>
</evidence>
<dbReference type="PATRIC" id="fig|1162668.3.peg.545"/>
<name>I0ILN4_LEPFC</name>
<accession>I0ILN4</accession>
<gene>
    <name evidence="2" type="ordered locus">LFE_0464</name>
</gene>
<dbReference type="GO" id="GO:0019867">
    <property type="term" value="C:outer membrane"/>
    <property type="evidence" value="ECO:0007669"/>
    <property type="project" value="InterPro"/>
</dbReference>
<dbReference type="STRING" id="1162668.LFE_0464"/>
<dbReference type="KEGG" id="lfc:LFE_0464"/>
<dbReference type="Gene3D" id="3.30.160.150">
    <property type="entry name" value="Lipoprotein like domain"/>
    <property type="match status" value="1"/>
</dbReference>
<evidence type="ECO:0000313" key="2">
    <source>
        <dbReference type="EMBL" id="BAM06183.1"/>
    </source>
</evidence>
<dbReference type="Proteomes" id="UP000007382">
    <property type="component" value="Chromosome"/>
</dbReference>
<dbReference type="EMBL" id="AP012342">
    <property type="protein sequence ID" value="BAM06183.1"/>
    <property type="molecule type" value="Genomic_DNA"/>
</dbReference>
<dbReference type="InterPro" id="IPR007485">
    <property type="entry name" value="LPS_assembly_LptE"/>
</dbReference>
<evidence type="ECO:0000313" key="3">
    <source>
        <dbReference type="Proteomes" id="UP000007382"/>
    </source>
</evidence>
<reference evidence="3" key="2">
    <citation type="submission" date="2012-03" db="EMBL/GenBank/DDBJ databases">
        <title>The complete genome sequence of the pioneer microbe on fresh volcanic deposit, Leptospirillum ferrooxidans strain C2-3.</title>
        <authorList>
            <person name="Fujimura R."/>
            <person name="Sato Y."/>
            <person name="Nishizawa T."/>
            <person name="Nanba K."/>
            <person name="Oshima K."/>
            <person name="Hattori M."/>
            <person name="Kamijo T."/>
            <person name="Ohta H."/>
        </authorList>
    </citation>
    <scope>NUCLEOTIDE SEQUENCE [LARGE SCALE GENOMIC DNA]</scope>
    <source>
        <strain evidence="3">C2-3</strain>
    </source>
</reference>
<dbReference type="AlphaFoldDB" id="I0ILN4"/>
<dbReference type="HOGENOM" id="CLU_101350_0_0_0"/>
<dbReference type="GO" id="GO:0043165">
    <property type="term" value="P:Gram-negative-bacterium-type cell outer membrane assembly"/>
    <property type="evidence" value="ECO:0007669"/>
    <property type="project" value="InterPro"/>
</dbReference>
<protein>
    <recommendedName>
        <fullName evidence="4">Lipoprotein</fullName>
    </recommendedName>
</protein>
<sequence>MSVQSFHNATVFPLIETQVSQLLKDELLKVSGITLVNNPKYADLVLSGTVVSAAEIPLALSSTQGIEQYLVEIVLSAKVTGYDGKIIWQGGSIIGGAPMYVNNNLAIFQQNQSYAMNEATQSAVSRLVSSMAHNLKSAVFIIPNQSLSQPLSPQVPGGMASPFPNSPGAPGGIPQQPGVPGGIPPGTIP</sequence>
<evidence type="ECO:0000256" key="1">
    <source>
        <dbReference type="SAM" id="MobiDB-lite"/>
    </source>
</evidence>